<proteinExistence type="predicted"/>
<gene>
    <name evidence="1" type="ORF">SAMN05216223_10125</name>
</gene>
<evidence type="ECO:0000313" key="1">
    <source>
        <dbReference type="EMBL" id="SEF46473.1"/>
    </source>
</evidence>
<dbReference type="OrthoDB" id="4342631at2"/>
<dbReference type="RefSeq" id="WP_103883480.1">
    <property type="nucleotide sequence ID" value="NZ_FNVU01000001.1"/>
</dbReference>
<sequence length="97" mass="10563">MPQSTTSRITVRSLLEQRLRTPRVPTLESACAALAARPLDDTLDELDEVLSGPVSGEAGWRLQVLVSALYHHAGASLQLTEELRALIRAAEARTSKE</sequence>
<protein>
    <submittedName>
        <fullName evidence="1">Uncharacterized protein</fullName>
    </submittedName>
</protein>
<dbReference type="EMBL" id="FNVU01000001">
    <property type="protein sequence ID" value="SEF46473.1"/>
    <property type="molecule type" value="Genomic_DNA"/>
</dbReference>
<name>A0A1H5S756_9ACTN</name>
<organism evidence="1 2">
    <name type="scientific">Actinacidiphila yanglinensis</name>
    <dbReference type="NCBI Taxonomy" id="310779"/>
    <lineage>
        <taxon>Bacteria</taxon>
        <taxon>Bacillati</taxon>
        <taxon>Actinomycetota</taxon>
        <taxon>Actinomycetes</taxon>
        <taxon>Kitasatosporales</taxon>
        <taxon>Streptomycetaceae</taxon>
        <taxon>Actinacidiphila</taxon>
    </lineage>
</organism>
<evidence type="ECO:0000313" key="2">
    <source>
        <dbReference type="Proteomes" id="UP000236754"/>
    </source>
</evidence>
<dbReference type="AlphaFoldDB" id="A0A1H5S756"/>
<accession>A0A1H5S756</accession>
<keyword evidence="2" id="KW-1185">Reference proteome</keyword>
<reference evidence="1 2" key="1">
    <citation type="submission" date="2016-10" db="EMBL/GenBank/DDBJ databases">
        <authorList>
            <person name="de Groot N.N."/>
        </authorList>
    </citation>
    <scope>NUCLEOTIDE SEQUENCE [LARGE SCALE GENOMIC DNA]</scope>
    <source>
        <strain evidence="1 2">CGMCC 4.2023</strain>
    </source>
</reference>
<dbReference type="Proteomes" id="UP000236754">
    <property type="component" value="Unassembled WGS sequence"/>
</dbReference>